<proteinExistence type="predicted"/>
<reference evidence="2 3" key="1">
    <citation type="journal article" date="2021" name="Comput. Struct. Biotechnol. J.">
        <title>De novo genome assembly of the potent medicinal plant Rehmannia glutinosa using nanopore technology.</title>
        <authorList>
            <person name="Ma L."/>
            <person name="Dong C."/>
            <person name="Song C."/>
            <person name="Wang X."/>
            <person name="Zheng X."/>
            <person name="Niu Y."/>
            <person name="Chen S."/>
            <person name="Feng W."/>
        </authorList>
    </citation>
    <scope>NUCLEOTIDE SEQUENCE [LARGE SCALE GENOMIC DNA]</scope>
    <source>
        <strain evidence="2">DH-2019</strain>
    </source>
</reference>
<dbReference type="Proteomes" id="UP001318860">
    <property type="component" value="Unassembled WGS sequence"/>
</dbReference>
<accession>A0ABR0V473</accession>
<dbReference type="EMBL" id="JABTTQ020001629">
    <property type="protein sequence ID" value="KAK6129568.1"/>
    <property type="molecule type" value="Genomic_DNA"/>
</dbReference>
<gene>
    <name evidence="2" type="ORF">DH2020_036689</name>
</gene>
<keyword evidence="3" id="KW-1185">Reference proteome</keyword>
<sequence>MATDSTPPEYPTQSGPYANVIASSSHQSNSPLIPRESLQLALTMKKMERRYASSSGLPTKISISIIYGTGLCRIELIKERIEELVLEFDDTSHTQKIIYERIRTIIKKKAPRESGLVSKEFLKSAKKSKHTYFDVNHSNAEGSSTNRFSSLENDVFQPLDTLSQLTKGSDHINDLHLDDQVDTITVEKKRAGDVVVAVAVAKNEVMAGSRNPINLGDNSCLKDPTFQANMECQLAPPSLNSRMVHSSDRPSSLNFRIRDGAAGVPLEDICGARSQNIPTDLSIPSTPLEDFNDQFDKIGILHGPTTIPFHGKKVADDHHTLIFDKSNKIGSIPLHNSRWAPIKDVGHDVFLSPILATKVGDDYNFINGPNSLPPHHHVQRPLMG</sequence>
<protein>
    <submittedName>
        <fullName evidence="2">Uncharacterized protein</fullName>
    </submittedName>
</protein>
<evidence type="ECO:0000313" key="2">
    <source>
        <dbReference type="EMBL" id="KAK6129568.1"/>
    </source>
</evidence>
<evidence type="ECO:0000313" key="3">
    <source>
        <dbReference type="Proteomes" id="UP001318860"/>
    </source>
</evidence>
<evidence type="ECO:0000256" key="1">
    <source>
        <dbReference type="SAM" id="MobiDB-lite"/>
    </source>
</evidence>
<comment type="caution">
    <text evidence="2">The sequence shown here is derived from an EMBL/GenBank/DDBJ whole genome shotgun (WGS) entry which is preliminary data.</text>
</comment>
<organism evidence="2 3">
    <name type="scientific">Rehmannia glutinosa</name>
    <name type="common">Chinese foxglove</name>
    <dbReference type="NCBI Taxonomy" id="99300"/>
    <lineage>
        <taxon>Eukaryota</taxon>
        <taxon>Viridiplantae</taxon>
        <taxon>Streptophyta</taxon>
        <taxon>Embryophyta</taxon>
        <taxon>Tracheophyta</taxon>
        <taxon>Spermatophyta</taxon>
        <taxon>Magnoliopsida</taxon>
        <taxon>eudicotyledons</taxon>
        <taxon>Gunneridae</taxon>
        <taxon>Pentapetalae</taxon>
        <taxon>asterids</taxon>
        <taxon>lamiids</taxon>
        <taxon>Lamiales</taxon>
        <taxon>Orobanchaceae</taxon>
        <taxon>Rehmannieae</taxon>
        <taxon>Rehmannia</taxon>
    </lineage>
</organism>
<name>A0ABR0V473_REHGL</name>
<feature type="region of interest" description="Disordered" evidence="1">
    <location>
        <begin position="1"/>
        <end position="31"/>
    </location>
</feature>